<keyword evidence="5 7" id="KW-0808">Transferase</keyword>
<protein>
    <recommendedName>
        <fullName evidence="3 7">6,7-dimethyl-8-ribityllumazine synthase</fullName>
        <shortName evidence="7">DMRL synthase</shortName>
        <ecNumber evidence="3 7">2.5.1.78</ecNumber>
    </recommendedName>
</protein>
<name>A0A061EXI1_THECC</name>
<evidence type="ECO:0000256" key="7">
    <source>
        <dbReference type="RuleBase" id="RU003795"/>
    </source>
</evidence>
<evidence type="ECO:0000256" key="6">
    <source>
        <dbReference type="ARBA" id="ARBA00048785"/>
    </source>
</evidence>
<evidence type="ECO:0000256" key="3">
    <source>
        <dbReference type="ARBA" id="ARBA00012664"/>
    </source>
</evidence>
<comment type="function">
    <text evidence="7">Catalyzes the formation of 6,7-dimethyl-8-ribityllumazine by condensation of 5-amino-6-(D-ribitylamino)uracil with 3,4-dihydroxy-2-butanone 4-phosphate. This is the penultimate step in the biosynthesis of riboflavin.</text>
</comment>
<evidence type="ECO:0000256" key="5">
    <source>
        <dbReference type="ARBA" id="ARBA00022679"/>
    </source>
</evidence>
<keyword evidence="9" id="KW-1185">Reference proteome</keyword>
<dbReference type="GO" id="GO:0009349">
    <property type="term" value="C:riboflavin synthase complex"/>
    <property type="evidence" value="ECO:0007669"/>
    <property type="project" value="UniProtKB-UniRule"/>
</dbReference>
<evidence type="ECO:0000256" key="2">
    <source>
        <dbReference type="ARBA" id="ARBA00007424"/>
    </source>
</evidence>
<proteinExistence type="inferred from homology"/>
<keyword evidence="4 7" id="KW-0686">Riboflavin biosynthesis</keyword>
<evidence type="ECO:0000313" key="9">
    <source>
        <dbReference type="Proteomes" id="UP000026915"/>
    </source>
</evidence>
<evidence type="ECO:0000256" key="4">
    <source>
        <dbReference type="ARBA" id="ARBA00022619"/>
    </source>
</evidence>
<dbReference type="EC" id="2.5.1.78" evidence="3 7"/>
<sequence length="192" mass="20847">MASPGCCWMQERLLSGVFPIPRARGLPTPKSTALSFSSSLLQLQPQGHLISGFAPDRKQRSSFVQAPAVRRLVGSLTKTQGLRFAVVIARFNEIVTKQLLEGALDTFSKYSVNEEDIDVVWVPGCFEIGIVAEMLGKSRKYHAILCIGAIRGDTSHYDAVANSVASGVLSAGLNSGQLSCLMYFVFLAYLVF</sequence>
<evidence type="ECO:0000313" key="8">
    <source>
        <dbReference type="EMBL" id="EOY06979.1"/>
    </source>
</evidence>
<dbReference type="Proteomes" id="UP000026915">
    <property type="component" value="Chromosome 5"/>
</dbReference>
<dbReference type="GO" id="GO:0009231">
    <property type="term" value="P:riboflavin biosynthetic process"/>
    <property type="evidence" value="ECO:0007669"/>
    <property type="project" value="UniProtKB-UniPathway"/>
</dbReference>
<reference evidence="8 9" key="1">
    <citation type="journal article" date="2013" name="Genome Biol.">
        <title>The genome sequence of the most widely cultivated cacao type and its use to identify candidate genes regulating pod color.</title>
        <authorList>
            <person name="Motamayor J.C."/>
            <person name="Mockaitis K."/>
            <person name="Schmutz J."/>
            <person name="Haiminen N."/>
            <person name="Iii D.L."/>
            <person name="Cornejo O."/>
            <person name="Findley S.D."/>
            <person name="Zheng P."/>
            <person name="Utro F."/>
            <person name="Royaert S."/>
            <person name="Saski C."/>
            <person name="Jenkins J."/>
            <person name="Podicheti R."/>
            <person name="Zhao M."/>
            <person name="Scheffler B.E."/>
            <person name="Stack J.C."/>
            <person name="Feltus F.A."/>
            <person name="Mustiga G.M."/>
            <person name="Amores F."/>
            <person name="Phillips W."/>
            <person name="Marelli J.P."/>
            <person name="May G.D."/>
            <person name="Shapiro H."/>
            <person name="Ma J."/>
            <person name="Bustamante C.D."/>
            <person name="Schnell R.J."/>
            <person name="Main D."/>
            <person name="Gilbert D."/>
            <person name="Parida L."/>
            <person name="Kuhn D.N."/>
        </authorList>
    </citation>
    <scope>NUCLEOTIDE SEQUENCE [LARGE SCALE GENOMIC DNA]</scope>
    <source>
        <strain evidence="9">cv. Matina 1-6</strain>
    </source>
</reference>
<dbReference type="SUPFAM" id="SSF52121">
    <property type="entry name" value="Lumazine synthase"/>
    <property type="match status" value="1"/>
</dbReference>
<dbReference type="Gramene" id="EOY06979">
    <property type="protein sequence ID" value="EOY06979"/>
    <property type="gene ID" value="TCM_021531"/>
</dbReference>
<dbReference type="PANTHER" id="PTHR21058:SF0">
    <property type="entry name" value="6,7-DIMETHYL-8-RIBITYLLUMAZINE SYNTHASE"/>
    <property type="match status" value="1"/>
</dbReference>
<dbReference type="GO" id="GO:0000906">
    <property type="term" value="F:6,7-dimethyl-8-ribityllumazine synthase activity"/>
    <property type="evidence" value="ECO:0007669"/>
    <property type="project" value="UniProtKB-EC"/>
</dbReference>
<comment type="similarity">
    <text evidence="2 7">Belongs to the DMRL synthase family.</text>
</comment>
<dbReference type="InterPro" id="IPR002180">
    <property type="entry name" value="LS/RS"/>
</dbReference>
<comment type="pathway">
    <text evidence="1 7">Cofactor biosynthesis; riboflavin biosynthesis; riboflavin from 2-hydroxy-3-oxobutyl phosphate and 5-amino-6-(D-ribitylamino)uracil: step 1/2.</text>
</comment>
<gene>
    <name evidence="8" type="ORF">TCM_021531</name>
</gene>
<dbReference type="PANTHER" id="PTHR21058">
    <property type="entry name" value="6,7-DIMETHYL-8-RIBITYLLUMAZINE SYNTHASE DMRL SYNTHASE LUMAZINE SYNTHASE"/>
    <property type="match status" value="1"/>
</dbReference>
<dbReference type="UniPathway" id="UPA00275">
    <property type="reaction ID" value="UER00404"/>
</dbReference>
<evidence type="ECO:0000256" key="1">
    <source>
        <dbReference type="ARBA" id="ARBA00004917"/>
    </source>
</evidence>
<comment type="catalytic activity">
    <reaction evidence="6 7">
        <text>(2S)-2-hydroxy-3-oxobutyl phosphate + 5-amino-6-(D-ribitylamino)uracil = 6,7-dimethyl-8-(1-D-ribityl)lumazine + phosphate + 2 H2O + H(+)</text>
        <dbReference type="Rhea" id="RHEA:26152"/>
        <dbReference type="ChEBI" id="CHEBI:15377"/>
        <dbReference type="ChEBI" id="CHEBI:15378"/>
        <dbReference type="ChEBI" id="CHEBI:15934"/>
        <dbReference type="ChEBI" id="CHEBI:43474"/>
        <dbReference type="ChEBI" id="CHEBI:58201"/>
        <dbReference type="ChEBI" id="CHEBI:58830"/>
        <dbReference type="EC" id="2.5.1.78"/>
    </reaction>
</comment>
<accession>A0A061EXI1</accession>
<dbReference type="InterPro" id="IPR034964">
    <property type="entry name" value="LS"/>
</dbReference>
<dbReference type="EMBL" id="CM001883">
    <property type="protein sequence ID" value="EOY06979.1"/>
    <property type="molecule type" value="Genomic_DNA"/>
</dbReference>
<dbReference type="Pfam" id="PF00885">
    <property type="entry name" value="DMRL_synthase"/>
    <property type="match status" value="1"/>
</dbReference>
<organism evidence="8 9">
    <name type="scientific">Theobroma cacao</name>
    <name type="common">Cacao</name>
    <name type="synonym">Cocoa</name>
    <dbReference type="NCBI Taxonomy" id="3641"/>
    <lineage>
        <taxon>Eukaryota</taxon>
        <taxon>Viridiplantae</taxon>
        <taxon>Streptophyta</taxon>
        <taxon>Embryophyta</taxon>
        <taxon>Tracheophyta</taxon>
        <taxon>Spermatophyta</taxon>
        <taxon>Magnoliopsida</taxon>
        <taxon>eudicotyledons</taxon>
        <taxon>Gunneridae</taxon>
        <taxon>Pentapetalae</taxon>
        <taxon>rosids</taxon>
        <taxon>malvids</taxon>
        <taxon>Malvales</taxon>
        <taxon>Malvaceae</taxon>
        <taxon>Byttnerioideae</taxon>
        <taxon>Theobroma</taxon>
    </lineage>
</organism>
<dbReference type="CDD" id="cd09209">
    <property type="entry name" value="Lumazine_synthase-I"/>
    <property type="match status" value="1"/>
</dbReference>
<dbReference type="InterPro" id="IPR036467">
    <property type="entry name" value="LS/RS_sf"/>
</dbReference>
<dbReference type="AlphaFoldDB" id="A0A061EXI1"/>
<dbReference type="Gene3D" id="3.40.50.960">
    <property type="entry name" value="Lumazine/riboflavin synthase"/>
    <property type="match status" value="1"/>
</dbReference>